<feature type="region of interest" description="Disordered" evidence="1">
    <location>
        <begin position="1"/>
        <end position="79"/>
    </location>
</feature>
<protein>
    <submittedName>
        <fullName evidence="2">Uncharacterized protein</fullName>
    </submittedName>
</protein>
<name>A0ABQ9YSV7_9CRUS</name>
<dbReference type="Proteomes" id="UP001234178">
    <property type="component" value="Unassembled WGS sequence"/>
</dbReference>
<accession>A0ABQ9YSV7</accession>
<proteinExistence type="predicted"/>
<organism evidence="2 3">
    <name type="scientific">Daphnia magna</name>
    <dbReference type="NCBI Taxonomy" id="35525"/>
    <lineage>
        <taxon>Eukaryota</taxon>
        <taxon>Metazoa</taxon>
        <taxon>Ecdysozoa</taxon>
        <taxon>Arthropoda</taxon>
        <taxon>Crustacea</taxon>
        <taxon>Branchiopoda</taxon>
        <taxon>Diplostraca</taxon>
        <taxon>Cladocera</taxon>
        <taxon>Anomopoda</taxon>
        <taxon>Daphniidae</taxon>
        <taxon>Daphnia</taxon>
    </lineage>
</organism>
<keyword evidence="3" id="KW-1185">Reference proteome</keyword>
<evidence type="ECO:0000313" key="2">
    <source>
        <dbReference type="EMBL" id="KAK4003703.1"/>
    </source>
</evidence>
<dbReference type="EMBL" id="JAOYFB010000001">
    <property type="protein sequence ID" value="KAK4003703.1"/>
    <property type="molecule type" value="Genomic_DNA"/>
</dbReference>
<evidence type="ECO:0000256" key="1">
    <source>
        <dbReference type="SAM" id="MobiDB-lite"/>
    </source>
</evidence>
<feature type="compositionally biased region" description="Basic and acidic residues" evidence="1">
    <location>
        <begin position="42"/>
        <end position="52"/>
    </location>
</feature>
<reference evidence="2 3" key="1">
    <citation type="journal article" date="2023" name="Nucleic Acids Res.">
        <title>The hologenome of Daphnia magna reveals possible DNA methylation and microbiome-mediated evolution of the host genome.</title>
        <authorList>
            <person name="Chaturvedi A."/>
            <person name="Li X."/>
            <person name="Dhandapani V."/>
            <person name="Marshall H."/>
            <person name="Kissane S."/>
            <person name="Cuenca-Cambronero M."/>
            <person name="Asole G."/>
            <person name="Calvet F."/>
            <person name="Ruiz-Romero M."/>
            <person name="Marangio P."/>
            <person name="Guigo R."/>
            <person name="Rago D."/>
            <person name="Mirbahai L."/>
            <person name="Eastwood N."/>
            <person name="Colbourne J.K."/>
            <person name="Zhou J."/>
            <person name="Mallon E."/>
            <person name="Orsini L."/>
        </authorList>
    </citation>
    <scope>NUCLEOTIDE SEQUENCE [LARGE SCALE GENOMIC DNA]</scope>
    <source>
        <strain evidence="2">LRV0_1</strain>
    </source>
</reference>
<evidence type="ECO:0000313" key="3">
    <source>
        <dbReference type="Proteomes" id="UP001234178"/>
    </source>
</evidence>
<feature type="compositionally biased region" description="Polar residues" evidence="1">
    <location>
        <begin position="26"/>
        <end position="38"/>
    </location>
</feature>
<sequence>MDIGNVILSNNLEEADEKEQREDQEIQSQKVPEVTSPQAVADNEKKVTEHPTADGVMVAPLTSTEVAPTQRPIRNRTPPYCTRRPDSWSLYSFHRSSVC</sequence>
<gene>
    <name evidence="2" type="ORF">OUZ56_005458</name>
</gene>
<comment type="caution">
    <text evidence="2">The sequence shown here is derived from an EMBL/GenBank/DDBJ whole genome shotgun (WGS) entry which is preliminary data.</text>
</comment>